<reference evidence="2" key="1">
    <citation type="journal article" date="2021" name="Proc. Natl. Acad. Sci. U.S.A.">
        <title>A Catalog of Tens of Thousands of Viruses from Human Metagenomes Reveals Hidden Associations with Chronic Diseases.</title>
        <authorList>
            <person name="Tisza M.J."/>
            <person name="Buck C.B."/>
        </authorList>
    </citation>
    <scope>NUCLEOTIDE SEQUENCE</scope>
    <source>
        <strain evidence="2">CtDXu9</strain>
    </source>
</reference>
<feature type="domain" description="Large polyvalent protein associated" evidence="1">
    <location>
        <begin position="9"/>
        <end position="85"/>
    </location>
</feature>
<name>A0A8S5VD36_9CAUD</name>
<proteinExistence type="predicted"/>
<dbReference type="InterPro" id="IPR041220">
    <property type="entry name" value="LPD24"/>
</dbReference>
<evidence type="ECO:0000259" key="1">
    <source>
        <dbReference type="Pfam" id="PF18839"/>
    </source>
</evidence>
<sequence>MSATVPMSVWNNVRKYFKEHLDDKYDLQDVIRYASPMDSYLYMIIAKHKNYPAIKASIGGGAWVVWTTWNESTQSLNGGHYDIKTYEDALRICEERRTK</sequence>
<dbReference type="EMBL" id="BK016244">
    <property type="protein sequence ID" value="DAG04531.1"/>
    <property type="molecule type" value="Genomic_DNA"/>
</dbReference>
<protein>
    <submittedName>
        <fullName evidence="2">Large polyvalent protein associated domain 24</fullName>
    </submittedName>
</protein>
<evidence type="ECO:0000313" key="2">
    <source>
        <dbReference type="EMBL" id="DAG04531.1"/>
    </source>
</evidence>
<organism evidence="2">
    <name type="scientific">Siphoviridae sp. ctDXu9</name>
    <dbReference type="NCBI Taxonomy" id="2825387"/>
    <lineage>
        <taxon>Viruses</taxon>
        <taxon>Duplodnaviria</taxon>
        <taxon>Heunggongvirae</taxon>
        <taxon>Uroviricota</taxon>
        <taxon>Caudoviricetes</taxon>
    </lineage>
</organism>
<dbReference type="Pfam" id="PF18839">
    <property type="entry name" value="LPD24"/>
    <property type="match status" value="1"/>
</dbReference>
<accession>A0A8S5VD36</accession>